<feature type="compositionally biased region" description="Basic and acidic residues" evidence="1">
    <location>
        <begin position="459"/>
        <end position="471"/>
    </location>
</feature>
<feature type="transmembrane region" description="Helical" evidence="2">
    <location>
        <begin position="20"/>
        <end position="37"/>
    </location>
</feature>
<feature type="compositionally biased region" description="Basic and acidic residues" evidence="1">
    <location>
        <begin position="523"/>
        <end position="537"/>
    </location>
</feature>
<protein>
    <submittedName>
        <fullName evidence="3">Uncharacterized protein</fullName>
    </submittedName>
</protein>
<evidence type="ECO:0000256" key="2">
    <source>
        <dbReference type="SAM" id="Phobius"/>
    </source>
</evidence>
<feature type="region of interest" description="Disordered" evidence="1">
    <location>
        <begin position="450"/>
        <end position="580"/>
    </location>
</feature>
<feature type="compositionally biased region" description="Basic and acidic residues" evidence="1">
    <location>
        <begin position="485"/>
        <end position="501"/>
    </location>
</feature>
<feature type="transmembrane region" description="Helical" evidence="2">
    <location>
        <begin position="73"/>
        <end position="97"/>
    </location>
</feature>
<dbReference type="EMBL" id="JAWDGP010007058">
    <property type="protein sequence ID" value="KAK3730771.1"/>
    <property type="molecule type" value="Genomic_DNA"/>
</dbReference>
<accession>A0AAE0Y321</accession>
<evidence type="ECO:0000313" key="3">
    <source>
        <dbReference type="EMBL" id="KAK3730771.1"/>
    </source>
</evidence>
<keyword evidence="2" id="KW-0812">Transmembrane</keyword>
<name>A0AAE0Y321_9GAST</name>
<feature type="compositionally biased region" description="Polar residues" evidence="1">
    <location>
        <begin position="121"/>
        <end position="133"/>
    </location>
</feature>
<feature type="compositionally biased region" description="Basic and acidic residues" evidence="1">
    <location>
        <begin position="613"/>
        <end position="640"/>
    </location>
</feature>
<feature type="compositionally biased region" description="Polar residues" evidence="1">
    <location>
        <begin position="472"/>
        <end position="484"/>
    </location>
</feature>
<evidence type="ECO:0000256" key="1">
    <source>
        <dbReference type="SAM" id="MobiDB-lite"/>
    </source>
</evidence>
<feature type="region of interest" description="Disordered" evidence="1">
    <location>
        <begin position="595"/>
        <end position="640"/>
    </location>
</feature>
<feature type="region of interest" description="Disordered" evidence="1">
    <location>
        <begin position="399"/>
        <end position="435"/>
    </location>
</feature>
<keyword evidence="2" id="KW-1133">Transmembrane helix</keyword>
<evidence type="ECO:0000313" key="4">
    <source>
        <dbReference type="Proteomes" id="UP001283361"/>
    </source>
</evidence>
<feature type="compositionally biased region" description="Polar residues" evidence="1">
    <location>
        <begin position="141"/>
        <end position="151"/>
    </location>
</feature>
<sequence>MAQVQSADFISKYSQTMEKSLLVVLALIDIIMVQGVSGDNDEKMCSNEQNCQVDCCLSFGMIMPYCCSKNEGLIFLGLMIGGGVIVAIMVFACYVVMRRSEKELQAAARLEEAKAANRAYNNNSTHTTLASENTGGGGGREQQSSAAVNSSQPPPAYNEVMRTLVRCQSCDTQHDHNLSSNIDCAHICFDSGSGRFGNRRLRSNSFSDQSIDGTRIPNEHGHNQNFHANPRCEHQNLQQMFPQEGSVISSMNLPPLVNINNFLAQHRLENFTPPSTDFQVCPSYLAHSESWPSQPAVHQMLPPPVSEAEQWNKLPTYEEYCAAPIQSTQPAKEDVLHNAAPEERDLQLTTTSDPAQTISTFETSSLRRPMEVGHTTSDENMPISFGGCREKMSLTPNVCPESSVVPPTEYPGSENVNVAGNETGSPSNPLDTEQPEYQDRVRHSLVKLPSIQESDEEDLAAHSEEQDKHQVVTDTPRNQCTTNMRDNDMRNEHDKDERDKYQVVTDNFSPCNALGNKCSSNMRDNDTRNEHDKDHGRNLYQDQDTDTGSNRHKDLSSGFGQDEDHVSVSDSEKDKVDIHDLGQDKEHAKVIYPDKDHAGNLDQDKNPFSCSDQGKDCDLGPEKKQDDDLDLERGTKGTFPDKEHECVGLKNENDYLRLEGAEEVVFNGN</sequence>
<keyword evidence="2" id="KW-0472">Membrane</keyword>
<feature type="region of interest" description="Disordered" evidence="1">
    <location>
        <begin position="121"/>
        <end position="155"/>
    </location>
</feature>
<feature type="compositionally biased region" description="Basic and acidic residues" evidence="1">
    <location>
        <begin position="595"/>
        <end position="605"/>
    </location>
</feature>
<gene>
    <name evidence="3" type="ORF">RRG08_015688</name>
</gene>
<reference evidence="3" key="1">
    <citation type="journal article" date="2023" name="G3 (Bethesda)">
        <title>A reference genome for the long-term kleptoplast-retaining sea slug Elysia crispata morphotype clarki.</title>
        <authorList>
            <person name="Eastman K.E."/>
            <person name="Pendleton A.L."/>
            <person name="Shaikh M.A."/>
            <person name="Suttiyut T."/>
            <person name="Ogas R."/>
            <person name="Tomko P."/>
            <person name="Gavelis G."/>
            <person name="Widhalm J.R."/>
            <person name="Wisecaver J.H."/>
        </authorList>
    </citation>
    <scope>NUCLEOTIDE SEQUENCE</scope>
    <source>
        <strain evidence="3">ECLA1</strain>
    </source>
</reference>
<dbReference type="Proteomes" id="UP001283361">
    <property type="component" value="Unassembled WGS sequence"/>
</dbReference>
<feature type="compositionally biased region" description="Basic and acidic residues" evidence="1">
    <location>
        <begin position="562"/>
        <end position="580"/>
    </location>
</feature>
<comment type="caution">
    <text evidence="3">The sequence shown here is derived from an EMBL/GenBank/DDBJ whole genome shotgun (WGS) entry which is preliminary data.</text>
</comment>
<dbReference type="AlphaFoldDB" id="A0AAE0Y321"/>
<feature type="compositionally biased region" description="Polar residues" evidence="1">
    <location>
        <begin position="414"/>
        <end position="431"/>
    </location>
</feature>
<organism evidence="3 4">
    <name type="scientific">Elysia crispata</name>
    <name type="common">lettuce slug</name>
    <dbReference type="NCBI Taxonomy" id="231223"/>
    <lineage>
        <taxon>Eukaryota</taxon>
        <taxon>Metazoa</taxon>
        <taxon>Spiralia</taxon>
        <taxon>Lophotrochozoa</taxon>
        <taxon>Mollusca</taxon>
        <taxon>Gastropoda</taxon>
        <taxon>Heterobranchia</taxon>
        <taxon>Euthyneura</taxon>
        <taxon>Panpulmonata</taxon>
        <taxon>Sacoglossa</taxon>
        <taxon>Placobranchoidea</taxon>
        <taxon>Plakobranchidae</taxon>
        <taxon>Elysia</taxon>
    </lineage>
</organism>
<proteinExistence type="predicted"/>
<keyword evidence="4" id="KW-1185">Reference proteome</keyword>